<evidence type="ECO:0000256" key="2">
    <source>
        <dbReference type="ARBA" id="ARBA00022803"/>
    </source>
</evidence>
<feature type="repeat" description="TPR" evidence="3">
    <location>
        <begin position="167"/>
        <end position="200"/>
    </location>
</feature>
<dbReference type="Pfam" id="PF13432">
    <property type="entry name" value="TPR_16"/>
    <property type="match status" value="1"/>
</dbReference>
<dbReference type="InterPro" id="IPR011990">
    <property type="entry name" value="TPR-like_helical_dom_sf"/>
</dbReference>
<dbReference type="SMART" id="SM00028">
    <property type="entry name" value="TPR"/>
    <property type="match status" value="9"/>
</dbReference>
<organism evidence="4 5">
    <name type="scientific">Bacteroides xylanisolvens</name>
    <dbReference type="NCBI Taxonomy" id="371601"/>
    <lineage>
        <taxon>Bacteria</taxon>
        <taxon>Pseudomonadati</taxon>
        <taxon>Bacteroidota</taxon>
        <taxon>Bacteroidia</taxon>
        <taxon>Bacteroidales</taxon>
        <taxon>Bacteroidaceae</taxon>
        <taxon>Bacteroides</taxon>
    </lineage>
</organism>
<dbReference type="InterPro" id="IPR021109">
    <property type="entry name" value="Peptidase_aspartic_dom_sf"/>
</dbReference>
<dbReference type="InterPro" id="IPR050498">
    <property type="entry name" value="Ycf3"/>
</dbReference>
<accession>A0AAW4T4W7</accession>
<sequence length="689" mass="78715">MKKIISMFVWLVTTGLCWGQNVSRPESYNYSRGVEAVQKEDFNEGLEYLNKELEENPKNGYAYAWLSVIRNHNEEYGRAISALDMALKYIPSKDKQYQVFCYSSKSRVYKELNQYDKALSCINRAIKIQPEDEDLYESRAQLYFEQEQYDLADEDYKKIISLDAGSVMGYMGLGRNAKERKDYTNAIERFNYVVQLAPDYSSSYSFRAEVYIAQKKYNEAASDVVKALSINKDNKAFYHMQQLADSSLISITTRLKVEANKAPTESYWPYCLGVVYSCAEKYHKAAEAYKSAYKLDKNDVIAYQIAKTYDELGAYHEALKYCNEAIQADSSDYDYVLLSSVIKDDMGESVSAIEDLNKYVKMTADSYFGYYRRGWVKDHSGDTEGAIEDYTISITLEPRYTYAYLNRGVLYNLLGESELAKKDFEEVVARDTLKSETHTPYALYYLGKKKEAVDFMQQLLSKNPDKGLFYEATCLYSIMGDTEQSLAYLTKVFEAGYRRFAHIKRDRDLKNLRSTPGFKALLEKYERIHFNEAAKEETGTEAPLVTEVVEVPFSKVGNVYKVPCKINNLPLHFIFDTGASDVSISNVEATFMMKNDYLKSTDVMGRQNYLTADGEICEGTVINLRTVNFAGLHLENVKASVVRNQSAPLLLGQSVLNRLGKIEIDNGKGLLKVTYNRPRSESDLDTINP</sequence>
<dbReference type="RefSeq" id="WP_225451189.1">
    <property type="nucleotide sequence ID" value="NZ_JAIWXB010000037.1"/>
</dbReference>
<dbReference type="CDD" id="cd05483">
    <property type="entry name" value="retropepsin_like_bacteria"/>
    <property type="match status" value="1"/>
</dbReference>
<dbReference type="Pfam" id="PF13975">
    <property type="entry name" value="gag-asp_proteas"/>
    <property type="match status" value="1"/>
</dbReference>
<gene>
    <name evidence="4" type="ORF">LD004_21490</name>
</gene>
<dbReference type="InterPro" id="IPR034122">
    <property type="entry name" value="Retropepsin-like_bacterial"/>
</dbReference>
<evidence type="ECO:0000313" key="5">
    <source>
        <dbReference type="Proteomes" id="UP001198461"/>
    </source>
</evidence>
<dbReference type="Pfam" id="PF13181">
    <property type="entry name" value="TPR_8"/>
    <property type="match status" value="5"/>
</dbReference>
<feature type="repeat" description="TPR" evidence="3">
    <location>
        <begin position="133"/>
        <end position="166"/>
    </location>
</feature>
<evidence type="ECO:0000256" key="3">
    <source>
        <dbReference type="PROSITE-ProRule" id="PRU00339"/>
    </source>
</evidence>
<reference evidence="4" key="1">
    <citation type="submission" date="2023-08" db="EMBL/GenBank/DDBJ databases">
        <title>Mucin Metabolism Genes Underlie the Key Renovations of Bacteroides xylanisolvens Genomes in Captive Great Apes.</title>
        <authorList>
            <person name="Nishida A.H."/>
        </authorList>
    </citation>
    <scope>NUCLEOTIDE SEQUENCE</scope>
    <source>
        <strain evidence="4">P13.H9</strain>
    </source>
</reference>
<name>A0AAW4T4W7_9BACE</name>
<dbReference type="EMBL" id="JAIWYE010000037">
    <property type="protein sequence ID" value="MCA4706181.1"/>
    <property type="molecule type" value="Genomic_DNA"/>
</dbReference>
<dbReference type="Pfam" id="PF13174">
    <property type="entry name" value="TPR_6"/>
    <property type="match status" value="1"/>
</dbReference>
<protein>
    <submittedName>
        <fullName evidence="4">Tetratricopeptide repeat protein</fullName>
    </submittedName>
</protein>
<dbReference type="Gene3D" id="2.40.70.10">
    <property type="entry name" value="Acid Proteases"/>
    <property type="match status" value="1"/>
</dbReference>
<dbReference type="Proteomes" id="UP001198461">
    <property type="component" value="Unassembled WGS sequence"/>
</dbReference>
<evidence type="ECO:0000256" key="1">
    <source>
        <dbReference type="ARBA" id="ARBA00022737"/>
    </source>
</evidence>
<evidence type="ECO:0000313" key="4">
    <source>
        <dbReference type="EMBL" id="MCA4706181.1"/>
    </source>
</evidence>
<keyword evidence="1" id="KW-0677">Repeat</keyword>
<feature type="repeat" description="TPR" evidence="3">
    <location>
        <begin position="266"/>
        <end position="299"/>
    </location>
</feature>
<feature type="repeat" description="TPR" evidence="3">
    <location>
        <begin position="201"/>
        <end position="234"/>
    </location>
</feature>
<dbReference type="AlphaFoldDB" id="A0AAW4T4W7"/>
<comment type="caution">
    <text evidence="4">The sequence shown here is derived from an EMBL/GenBank/DDBJ whole genome shotgun (WGS) entry which is preliminary data.</text>
</comment>
<dbReference type="Gene3D" id="1.25.40.10">
    <property type="entry name" value="Tetratricopeptide repeat domain"/>
    <property type="match status" value="4"/>
</dbReference>
<dbReference type="PANTHER" id="PTHR44858">
    <property type="entry name" value="TETRATRICOPEPTIDE REPEAT PROTEIN 6"/>
    <property type="match status" value="1"/>
</dbReference>
<dbReference type="PROSITE" id="PS50005">
    <property type="entry name" value="TPR"/>
    <property type="match status" value="5"/>
</dbReference>
<feature type="repeat" description="TPR" evidence="3">
    <location>
        <begin position="99"/>
        <end position="132"/>
    </location>
</feature>
<dbReference type="InterPro" id="IPR019734">
    <property type="entry name" value="TPR_rpt"/>
</dbReference>
<dbReference type="GO" id="GO:0004190">
    <property type="term" value="F:aspartic-type endopeptidase activity"/>
    <property type="evidence" value="ECO:0007669"/>
    <property type="project" value="InterPro"/>
</dbReference>
<proteinExistence type="predicted"/>
<dbReference type="InterPro" id="IPR001969">
    <property type="entry name" value="Aspartic_peptidase_AS"/>
</dbReference>
<dbReference type="PANTHER" id="PTHR44858:SF1">
    <property type="entry name" value="UDP-N-ACETYLGLUCOSAMINE--PEPTIDE N-ACETYLGLUCOSAMINYLTRANSFERASE SPINDLY-RELATED"/>
    <property type="match status" value="1"/>
</dbReference>
<dbReference type="SUPFAM" id="SSF48452">
    <property type="entry name" value="TPR-like"/>
    <property type="match status" value="2"/>
</dbReference>
<dbReference type="GO" id="GO:0006508">
    <property type="term" value="P:proteolysis"/>
    <property type="evidence" value="ECO:0007669"/>
    <property type="project" value="InterPro"/>
</dbReference>
<dbReference type="NCBIfam" id="NF047558">
    <property type="entry name" value="TPR_END_plus"/>
    <property type="match status" value="1"/>
</dbReference>
<dbReference type="SUPFAM" id="SSF50630">
    <property type="entry name" value="Acid proteases"/>
    <property type="match status" value="1"/>
</dbReference>
<dbReference type="PROSITE" id="PS00141">
    <property type="entry name" value="ASP_PROTEASE"/>
    <property type="match status" value="1"/>
</dbReference>
<keyword evidence="2 3" id="KW-0802">TPR repeat</keyword>